<dbReference type="GO" id="GO:0005737">
    <property type="term" value="C:cytoplasm"/>
    <property type="evidence" value="ECO:0007669"/>
    <property type="project" value="UniProtKB-SubCell"/>
</dbReference>
<dbReference type="FunFam" id="2.30.22.10:FF:000001">
    <property type="entry name" value="Protein GrpE"/>
    <property type="match status" value="1"/>
</dbReference>
<evidence type="ECO:0000313" key="14">
    <source>
        <dbReference type="EMBL" id="MBB5599278.1"/>
    </source>
</evidence>
<evidence type="ECO:0000256" key="1">
    <source>
        <dbReference type="ARBA" id="ARBA00004496"/>
    </source>
</evidence>
<evidence type="ECO:0000256" key="3">
    <source>
        <dbReference type="ARBA" id="ARBA00011738"/>
    </source>
</evidence>
<dbReference type="GO" id="GO:0051082">
    <property type="term" value="F:unfolded protein binding"/>
    <property type="evidence" value="ECO:0007669"/>
    <property type="project" value="TreeGrafter"/>
</dbReference>
<dbReference type="AlphaFoldDB" id="A0A7W8YCZ5"/>
<evidence type="ECO:0000256" key="2">
    <source>
        <dbReference type="ARBA" id="ARBA00009054"/>
    </source>
</evidence>
<keyword evidence="15" id="KW-1185">Reference proteome</keyword>
<dbReference type="GO" id="GO:0006457">
    <property type="term" value="P:protein folding"/>
    <property type="evidence" value="ECO:0007669"/>
    <property type="project" value="InterPro"/>
</dbReference>
<dbReference type="PANTHER" id="PTHR21237">
    <property type="entry name" value="GRPE PROTEIN"/>
    <property type="match status" value="1"/>
</dbReference>
<reference evidence="14 15" key="1">
    <citation type="submission" date="2020-08" db="EMBL/GenBank/DDBJ databases">
        <title>Sequencing the genomes of 1000 actinobacteria strains.</title>
        <authorList>
            <person name="Klenk H.-P."/>
        </authorList>
    </citation>
    <scope>NUCLEOTIDE SEQUENCE [LARGE SCALE GENOMIC DNA]</scope>
    <source>
        <strain evidence="14 15">DSM 23694</strain>
    </source>
</reference>
<dbReference type="PANTHER" id="PTHR21237:SF23">
    <property type="entry name" value="GRPE PROTEIN HOMOLOG, MITOCHONDRIAL"/>
    <property type="match status" value="1"/>
</dbReference>
<accession>A0A7W8YCZ5</accession>
<comment type="caution">
    <text evidence="14">The sequence shown here is derived from an EMBL/GenBank/DDBJ whole genome shotgun (WGS) entry which is preliminary data.</text>
</comment>
<evidence type="ECO:0000256" key="9">
    <source>
        <dbReference type="ARBA" id="ARBA00076414"/>
    </source>
</evidence>
<dbReference type="RefSeq" id="WP_183644137.1">
    <property type="nucleotide sequence ID" value="NZ_JACHBL010000001.1"/>
</dbReference>
<sequence length="231" mass="25077">MPHHGNEFEHEAEEPVRFTDKRKIDPETGAVRGDSAADAPQSGASGNNGAPHEDVVEAGEAHDTDDALKQAEDILNNASADAGTSDADESGSTREAELRTDLLRLQAEYVNYRKRVERDREVVRHDATRTALAQLLPVLDDLDAARAAGDLEEGPFASIANKFEQILTNTGFERINEVGVPFDPTVHEALMQQPNAEIPADHVAMVLRSGYSYKERVVRAAQVVVSTGPAE</sequence>
<dbReference type="Pfam" id="PF01025">
    <property type="entry name" value="GrpE"/>
    <property type="match status" value="1"/>
</dbReference>
<dbReference type="PROSITE" id="PS01071">
    <property type="entry name" value="GRPE"/>
    <property type="match status" value="1"/>
</dbReference>
<dbReference type="InterPro" id="IPR009012">
    <property type="entry name" value="GrpE_head"/>
</dbReference>
<dbReference type="SUPFAM" id="SSF58014">
    <property type="entry name" value="Coiled-coil domain of nucleotide exchange factor GrpE"/>
    <property type="match status" value="1"/>
</dbReference>
<gene>
    <name evidence="10" type="primary">grpE</name>
    <name evidence="14" type="ORF">BKA12_002358</name>
</gene>
<comment type="function">
    <text evidence="7 10 11">Participates actively in the response to hyperosmotic and heat shock by preventing the aggregation of stress-denatured proteins, in association with DnaK and GrpE. It is the nucleotide exchange factor for DnaK and may function as a thermosensor. Unfolded proteins bind initially to DnaJ; upon interaction with the DnaJ-bound protein, DnaK hydrolyzes its bound ATP, resulting in the formation of a stable complex. GrpE releases ADP from DnaK; ATP binding to DnaK triggers the release of the substrate protein, thus completing the reaction cycle. Several rounds of ATP-dependent interactions between DnaJ, DnaK and GrpE are required for fully efficient folding.</text>
</comment>
<proteinExistence type="inferred from homology"/>
<keyword evidence="5 10" id="KW-0346">Stress response</keyword>
<feature type="region of interest" description="Disordered" evidence="13">
    <location>
        <begin position="1"/>
        <end position="64"/>
    </location>
</feature>
<dbReference type="EMBL" id="JACHBL010000001">
    <property type="protein sequence ID" value="MBB5599278.1"/>
    <property type="molecule type" value="Genomic_DNA"/>
</dbReference>
<dbReference type="GO" id="GO:0051087">
    <property type="term" value="F:protein-folding chaperone binding"/>
    <property type="evidence" value="ECO:0007669"/>
    <property type="project" value="InterPro"/>
</dbReference>
<protein>
    <recommendedName>
        <fullName evidence="8 10">Protein GrpE</fullName>
    </recommendedName>
    <alternativeName>
        <fullName evidence="9 10">HSP-70 cofactor</fullName>
    </alternativeName>
</protein>
<evidence type="ECO:0000256" key="8">
    <source>
        <dbReference type="ARBA" id="ARBA00072274"/>
    </source>
</evidence>
<evidence type="ECO:0000313" key="15">
    <source>
        <dbReference type="Proteomes" id="UP000523863"/>
    </source>
</evidence>
<comment type="subunit">
    <text evidence="3 10">Homodimer.</text>
</comment>
<evidence type="ECO:0000256" key="12">
    <source>
        <dbReference type="RuleBase" id="RU004478"/>
    </source>
</evidence>
<dbReference type="Gene3D" id="2.30.22.10">
    <property type="entry name" value="Head domain of nucleotide exchange factor GrpE"/>
    <property type="match status" value="1"/>
</dbReference>
<evidence type="ECO:0000256" key="7">
    <source>
        <dbReference type="ARBA" id="ARBA00053401"/>
    </source>
</evidence>
<dbReference type="GO" id="GO:0042803">
    <property type="term" value="F:protein homodimerization activity"/>
    <property type="evidence" value="ECO:0007669"/>
    <property type="project" value="InterPro"/>
</dbReference>
<dbReference type="PRINTS" id="PR00773">
    <property type="entry name" value="GRPEPROTEIN"/>
</dbReference>
<dbReference type="Gene3D" id="3.90.20.20">
    <property type="match status" value="1"/>
</dbReference>
<comment type="subcellular location">
    <subcellularLocation>
        <location evidence="1 10">Cytoplasm</location>
    </subcellularLocation>
</comment>
<keyword evidence="4 10" id="KW-0963">Cytoplasm</keyword>
<evidence type="ECO:0000256" key="5">
    <source>
        <dbReference type="ARBA" id="ARBA00023016"/>
    </source>
</evidence>
<evidence type="ECO:0000256" key="13">
    <source>
        <dbReference type="SAM" id="MobiDB-lite"/>
    </source>
</evidence>
<dbReference type="Proteomes" id="UP000523863">
    <property type="component" value="Unassembled WGS sequence"/>
</dbReference>
<dbReference type="SUPFAM" id="SSF51064">
    <property type="entry name" value="Head domain of nucleotide exchange factor GrpE"/>
    <property type="match status" value="1"/>
</dbReference>
<name>A0A7W8YCZ5_9MICC</name>
<dbReference type="GO" id="GO:0000774">
    <property type="term" value="F:adenyl-nucleotide exchange factor activity"/>
    <property type="evidence" value="ECO:0007669"/>
    <property type="project" value="InterPro"/>
</dbReference>
<dbReference type="InterPro" id="IPR000740">
    <property type="entry name" value="GrpE"/>
</dbReference>
<evidence type="ECO:0000256" key="11">
    <source>
        <dbReference type="RuleBase" id="RU000639"/>
    </source>
</evidence>
<feature type="compositionally biased region" description="Basic and acidic residues" evidence="13">
    <location>
        <begin position="1"/>
        <end position="26"/>
    </location>
</feature>
<comment type="similarity">
    <text evidence="2 10 12">Belongs to the GrpE family.</text>
</comment>
<feature type="compositionally biased region" description="Basic and acidic residues" evidence="13">
    <location>
        <begin position="51"/>
        <end position="64"/>
    </location>
</feature>
<dbReference type="CDD" id="cd00446">
    <property type="entry name" value="GrpE"/>
    <property type="match status" value="1"/>
</dbReference>
<dbReference type="InterPro" id="IPR013805">
    <property type="entry name" value="GrpE_CC"/>
</dbReference>
<evidence type="ECO:0000256" key="6">
    <source>
        <dbReference type="ARBA" id="ARBA00023186"/>
    </source>
</evidence>
<keyword evidence="6 10" id="KW-0143">Chaperone</keyword>
<evidence type="ECO:0000256" key="4">
    <source>
        <dbReference type="ARBA" id="ARBA00022490"/>
    </source>
</evidence>
<evidence type="ECO:0000256" key="10">
    <source>
        <dbReference type="HAMAP-Rule" id="MF_01151"/>
    </source>
</evidence>
<dbReference type="HAMAP" id="MF_01151">
    <property type="entry name" value="GrpE"/>
    <property type="match status" value="1"/>
</dbReference>
<organism evidence="14 15">
    <name type="scientific">Neomicrococcus lactis</name>
    <dbReference type="NCBI Taxonomy" id="732241"/>
    <lineage>
        <taxon>Bacteria</taxon>
        <taxon>Bacillati</taxon>
        <taxon>Actinomycetota</taxon>
        <taxon>Actinomycetes</taxon>
        <taxon>Micrococcales</taxon>
        <taxon>Micrococcaceae</taxon>
        <taxon>Neomicrococcus</taxon>
    </lineage>
</organism>